<reference evidence="2" key="1">
    <citation type="submission" date="2021-03" db="EMBL/GenBank/DDBJ databases">
        <authorList>
            <person name="Tagirdzhanova G."/>
        </authorList>
    </citation>
    <scope>NUCLEOTIDE SEQUENCE</scope>
</reference>
<sequence length="385" mass="42818">MELNFVLLLLLSWVCPVCCILNSTSSGLLTLNLDTSSQEHSALGLTLPNLNATDADIAASSSVLPAQHSTNLTTTLKFSPDTVNIKPPANLKIVATPYRDGVEMCVPCALVATLKAILDLTLQDWNEAIPKSKVYRRPKDRPDHTPCVILGVIVIPNQGFRRSQAIYGLWKALFWMFLKNWPATRFEVRMDSITVGYLYYIKDGDHPENVEGSVTNTTFAETTHQPPLLPFMQANDDNLSNDSLHTTDEERVTITHNVLTGGRTLEYPPVLFSIIATLTEAAQRPKTEVVIIPPSGLQFRVSGSSDGIYFDPLGQPRKSAPFFEIKWMIIAMERAARFLFLKDQAHQLKETIIFVAVDGIEVAKFRVAKYPFRPQEGAGRNISMS</sequence>
<accession>A0A8H3G2I2</accession>
<evidence type="ECO:0000313" key="2">
    <source>
        <dbReference type="EMBL" id="CAF9935041.1"/>
    </source>
</evidence>
<keyword evidence="1" id="KW-0732">Signal</keyword>
<name>A0A8H3G2I2_9LECA</name>
<gene>
    <name evidence="2" type="ORF">IMSHALPRED_010077</name>
</gene>
<feature type="chain" id="PRO_5034061349" evidence="1">
    <location>
        <begin position="20"/>
        <end position="385"/>
    </location>
</feature>
<protein>
    <submittedName>
        <fullName evidence="2">Uncharacterized protein</fullName>
    </submittedName>
</protein>
<feature type="signal peptide" evidence="1">
    <location>
        <begin position="1"/>
        <end position="19"/>
    </location>
</feature>
<evidence type="ECO:0000313" key="3">
    <source>
        <dbReference type="Proteomes" id="UP000664534"/>
    </source>
</evidence>
<comment type="caution">
    <text evidence="2">The sequence shown here is derived from an EMBL/GenBank/DDBJ whole genome shotgun (WGS) entry which is preliminary data.</text>
</comment>
<organism evidence="2 3">
    <name type="scientific">Imshaugia aleurites</name>
    <dbReference type="NCBI Taxonomy" id="172621"/>
    <lineage>
        <taxon>Eukaryota</taxon>
        <taxon>Fungi</taxon>
        <taxon>Dikarya</taxon>
        <taxon>Ascomycota</taxon>
        <taxon>Pezizomycotina</taxon>
        <taxon>Lecanoromycetes</taxon>
        <taxon>OSLEUM clade</taxon>
        <taxon>Lecanoromycetidae</taxon>
        <taxon>Lecanorales</taxon>
        <taxon>Lecanorineae</taxon>
        <taxon>Parmeliaceae</taxon>
        <taxon>Imshaugia</taxon>
    </lineage>
</organism>
<dbReference type="AlphaFoldDB" id="A0A8H3G2I2"/>
<proteinExistence type="predicted"/>
<evidence type="ECO:0000256" key="1">
    <source>
        <dbReference type="SAM" id="SignalP"/>
    </source>
</evidence>
<dbReference type="EMBL" id="CAJPDT010000081">
    <property type="protein sequence ID" value="CAF9935041.1"/>
    <property type="molecule type" value="Genomic_DNA"/>
</dbReference>
<dbReference type="Proteomes" id="UP000664534">
    <property type="component" value="Unassembled WGS sequence"/>
</dbReference>
<keyword evidence="3" id="KW-1185">Reference proteome</keyword>